<organism evidence="1 2">
    <name type="scientific">Geosmithia morbida</name>
    <dbReference type="NCBI Taxonomy" id="1094350"/>
    <lineage>
        <taxon>Eukaryota</taxon>
        <taxon>Fungi</taxon>
        <taxon>Dikarya</taxon>
        <taxon>Ascomycota</taxon>
        <taxon>Pezizomycotina</taxon>
        <taxon>Sordariomycetes</taxon>
        <taxon>Hypocreomycetidae</taxon>
        <taxon>Hypocreales</taxon>
        <taxon>Bionectriaceae</taxon>
        <taxon>Geosmithia</taxon>
    </lineage>
</organism>
<dbReference type="EMBL" id="JAANYQ010000002">
    <property type="protein sequence ID" value="KAF4125834.1"/>
    <property type="molecule type" value="Genomic_DNA"/>
</dbReference>
<gene>
    <name evidence="1" type="ORF">GMORB2_1080</name>
</gene>
<evidence type="ECO:0000313" key="2">
    <source>
        <dbReference type="Proteomes" id="UP000749293"/>
    </source>
</evidence>
<comment type="caution">
    <text evidence="1">The sequence shown here is derived from an EMBL/GenBank/DDBJ whole genome shotgun (WGS) entry which is preliminary data.</text>
</comment>
<evidence type="ECO:0000313" key="1">
    <source>
        <dbReference type="EMBL" id="KAF4125834.1"/>
    </source>
</evidence>
<proteinExistence type="predicted"/>
<dbReference type="RefSeq" id="XP_035324486.1">
    <property type="nucleotide sequence ID" value="XM_035463062.1"/>
</dbReference>
<accession>A0A9P4Z392</accession>
<protein>
    <submittedName>
        <fullName evidence="1">Uncharacterized protein</fullName>
    </submittedName>
</protein>
<dbReference type="AlphaFoldDB" id="A0A9P4Z392"/>
<dbReference type="Proteomes" id="UP000749293">
    <property type="component" value="Unassembled WGS sequence"/>
</dbReference>
<name>A0A9P4Z392_9HYPO</name>
<keyword evidence="2" id="KW-1185">Reference proteome</keyword>
<reference evidence="1" key="1">
    <citation type="submission" date="2020-03" db="EMBL/GenBank/DDBJ databases">
        <title>Site-based positive gene gene selection in Geosmithia morbida across the United States reveals a broad range of putative effectors and factors for local host and environmental adapation.</title>
        <authorList>
            <person name="Onufrak A."/>
            <person name="Murdoch R.W."/>
            <person name="Gazis R."/>
            <person name="Huff M."/>
            <person name="Staton M."/>
            <person name="Klingeman W."/>
            <person name="Hadziabdic D."/>
        </authorList>
    </citation>
    <scope>NUCLEOTIDE SEQUENCE</scope>
    <source>
        <strain evidence="1">1262</strain>
    </source>
</reference>
<sequence length="30" mass="3549">MTAHEREATLLLLKRRNKARLEVLRTEGRS</sequence>
<dbReference type="GeneID" id="55967310"/>